<protein>
    <submittedName>
        <fullName evidence="2">Uncharacterized protein</fullName>
    </submittedName>
</protein>
<dbReference type="RefSeq" id="WP_310172271.1">
    <property type="nucleotide sequence ID" value="NZ_BAABHE010000002.1"/>
</dbReference>
<gene>
    <name evidence="2" type="ORF">J2S62_001081</name>
</gene>
<organism evidence="2 3">
    <name type="scientific">Enteractinococcus fodinae</name>
    <dbReference type="NCBI Taxonomy" id="684663"/>
    <lineage>
        <taxon>Bacteria</taxon>
        <taxon>Bacillati</taxon>
        <taxon>Actinomycetota</taxon>
        <taxon>Actinomycetes</taxon>
        <taxon>Micrococcales</taxon>
        <taxon>Micrococcaceae</taxon>
    </lineage>
</organism>
<reference evidence="2 3" key="1">
    <citation type="submission" date="2023-07" db="EMBL/GenBank/DDBJ databases">
        <title>Sequencing the genomes of 1000 actinobacteria strains.</title>
        <authorList>
            <person name="Klenk H.-P."/>
        </authorList>
    </citation>
    <scope>NUCLEOTIDE SEQUENCE [LARGE SCALE GENOMIC DNA]</scope>
    <source>
        <strain evidence="2 3">DSM 22966</strain>
    </source>
</reference>
<keyword evidence="1" id="KW-0472">Membrane</keyword>
<feature type="transmembrane region" description="Helical" evidence="1">
    <location>
        <begin position="33"/>
        <end position="54"/>
    </location>
</feature>
<keyword evidence="1" id="KW-1133">Transmembrane helix</keyword>
<proteinExistence type="predicted"/>
<name>A0ABU2B344_9MICC</name>
<keyword evidence="1" id="KW-0812">Transmembrane</keyword>
<dbReference type="Proteomes" id="UP001183794">
    <property type="component" value="Unassembled WGS sequence"/>
</dbReference>
<dbReference type="EMBL" id="JAVDYJ010000001">
    <property type="protein sequence ID" value="MDR7346824.1"/>
    <property type="molecule type" value="Genomic_DNA"/>
</dbReference>
<evidence type="ECO:0000313" key="2">
    <source>
        <dbReference type="EMBL" id="MDR7346824.1"/>
    </source>
</evidence>
<sequence>MKLDYSAIIDVTPALAVIEDTSRLLLTVGVGLFLAYIVLLVGANMVGVIHRLVIQGRRTKNIQRQGKAPAHQAQVAGVARAMEREAA</sequence>
<comment type="caution">
    <text evidence="2">The sequence shown here is derived from an EMBL/GenBank/DDBJ whole genome shotgun (WGS) entry which is preliminary data.</text>
</comment>
<keyword evidence="3" id="KW-1185">Reference proteome</keyword>
<accession>A0ABU2B344</accession>
<evidence type="ECO:0000256" key="1">
    <source>
        <dbReference type="SAM" id="Phobius"/>
    </source>
</evidence>
<evidence type="ECO:0000313" key="3">
    <source>
        <dbReference type="Proteomes" id="UP001183794"/>
    </source>
</evidence>